<reference evidence="2" key="1">
    <citation type="submission" date="2018-07" db="EMBL/GenBank/DDBJ databases">
        <authorList>
            <consortium name="Genoscope - CEA"/>
            <person name="William W."/>
        </authorList>
    </citation>
    <scope>NUCLEOTIDE SEQUENCE</scope>
    <source>
        <strain evidence="2">IK1</strain>
    </source>
</reference>
<dbReference type="EMBL" id="UPXX01000032">
    <property type="protein sequence ID" value="VBB47940.1"/>
    <property type="molecule type" value="Genomic_DNA"/>
</dbReference>
<accession>A0A653AIP0</accession>
<protein>
    <submittedName>
        <fullName evidence="2">Uncharacterized protein</fullName>
    </submittedName>
</protein>
<proteinExistence type="predicted"/>
<dbReference type="AlphaFoldDB" id="A0A653AIP0"/>
<organism evidence="2">
    <name type="scientific">Uncultured Desulfatiglans sp</name>
    <dbReference type="NCBI Taxonomy" id="1748965"/>
    <lineage>
        <taxon>Bacteria</taxon>
        <taxon>Pseudomonadati</taxon>
        <taxon>Thermodesulfobacteriota</taxon>
        <taxon>Desulfobacteria</taxon>
        <taxon>Desulfatiglandales</taxon>
        <taxon>Desulfatiglandaceae</taxon>
        <taxon>Desulfatiglans</taxon>
        <taxon>environmental samples</taxon>
    </lineage>
</organism>
<sequence length="63" mass="7050">MNRASLGWTASLRLFPDWKPGSTGKSFPDGYKPDRDRPRGRPCPTALRLGLFRNFPCLASPIC</sequence>
<feature type="region of interest" description="Disordered" evidence="1">
    <location>
        <begin position="18"/>
        <end position="39"/>
    </location>
</feature>
<name>A0A653AIP0_UNCDX</name>
<gene>
    <name evidence="2" type="ORF">TRIP_B50735</name>
</gene>
<evidence type="ECO:0000313" key="2">
    <source>
        <dbReference type="EMBL" id="VBB47940.1"/>
    </source>
</evidence>
<evidence type="ECO:0000256" key="1">
    <source>
        <dbReference type="SAM" id="MobiDB-lite"/>
    </source>
</evidence>